<organism evidence="5 6">
    <name type="scientific">Sinocyclocheilus rhinocerous</name>
    <dbReference type="NCBI Taxonomy" id="307959"/>
    <lineage>
        <taxon>Eukaryota</taxon>
        <taxon>Metazoa</taxon>
        <taxon>Chordata</taxon>
        <taxon>Craniata</taxon>
        <taxon>Vertebrata</taxon>
        <taxon>Euteleostomi</taxon>
        <taxon>Actinopterygii</taxon>
        <taxon>Neopterygii</taxon>
        <taxon>Teleostei</taxon>
        <taxon>Ostariophysi</taxon>
        <taxon>Cypriniformes</taxon>
        <taxon>Cyprinidae</taxon>
        <taxon>Cyprininae</taxon>
        <taxon>Sinocyclocheilus</taxon>
    </lineage>
</organism>
<gene>
    <name evidence="5" type="primary">LOC107706257</name>
</gene>
<name>A0A673K847_9TELE</name>
<dbReference type="InterPro" id="IPR011024">
    <property type="entry name" value="G_crystallin-like"/>
</dbReference>
<dbReference type="AlphaFoldDB" id="A0A673K847"/>
<protein>
    <submittedName>
        <fullName evidence="5">Absent in melanoma 1 protein-like</fullName>
    </submittedName>
</protein>
<feature type="region of interest" description="Disordered" evidence="3">
    <location>
        <begin position="146"/>
        <end position="178"/>
    </location>
</feature>
<comment type="similarity">
    <text evidence="1">Belongs to the beta/gamma-crystallin family.</text>
</comment>
<dbReference type="PRINTS" id="PR01367">
    <property type="entry name" value="BGCRYSTALLIN"/>
</dbReference>
<dbReference type="InterPro" id="IPR050252">
    <property type="entry name" value="Beta/Gamma-Crystallin"/>
</dbReference>
<feature type="compositionally biased region" description="Polar residues" evidence="3">
    <location>
        <begin position="147"/>
        <end position="156"/>
    </location>
</feature>
<dbReference type="SUPFAM" id="SSF50370">
    <property type="entry name" value="Ricin B-like lectins"/>
    <property type="match status" value="1"/>
</dbReference>
<accession>A0A673K847</accession>
<dbReference type="Ensembl" id="ENSSRHT00000060778.1">
    <property type="protein sequence ID" value="ENSSRHP00000059128.1"/>
    <property type="gene ID" value="ENSSRHG00000029634.1"/>
</dbReference>
<dbReference type="SUPFAM" id="SSF49695">
    <property type="entry name" value="gamma-Crystallin-like"/>
    <property type="match status" value="3"/>
</dbReference>
<dbReference type="Gene3D" id="2.80.10.50">
    <property type="match status" value="1"/>
</dbReference>
<feature type="domain" description="Beta/gamma crystallin 'Greek key'" evidence="4">
    <location>
        <begin position="789"/>
        <end position="831"/>
    </location>
</feature>
<evidence type="ECO:0000256" key="2">
    <source>
        <dbReference type="ARBA" id="ARBA00022737"/>
    </source>
</evidence>
<feature type="domain" description="Beta/gamma crystallin 'Greek key'" evidence="4">
    <location>
        <begin position="880"/>
        <end position="923"/>
    </location>
</feature>
<evidence type="ECO:0000256" key="3">
    <source>
        <dbReference type="SAM" id="MobiDB-lite"/>
    </source>
</evidence>
<dbReference type="Proteomes" id="UP000472270">
    <property type="component" value="Unassembled WGS sequence"/>
</dbReference>
<dbReference type="InterPro" id="IPR001064">
    <property type="entry name" value="Beta/gamma_crystallin"/>
</dbReference>
<feature type="domain" description="Beta/gamma crystallin 'Greek key'" evidence="4">
    <location>
        <begin position="970"/>
        <end position="1011"/>
    </location>
</feature>
<feature type="domain" description="Beta/gamma crystallin 'Greek key'" evidence="4">
    <location>
        <begin position="649"/>
        <end position="695"/>
    </location>
</feature>
<dbReference type="SMART" id="SM00247">
    <property type="entry name" value="XTALbg"/>
    <property type="match status" value="6"/>
</dbReference>
<dbReference type="PANTHER" id="PTHR11818:SF50">
    <property type="entry name" value="BETA_GAMMA CRYSTALLIN DOMAIN-CONTAINING PROTEIN 2"/>
    <property type="match status" value="1"/>
</dbReference>
<feature type="domain" description="Beta/gamma crystallin 'Greek key'" evidence="4">
    <location>
        <begin position="478"/>
        <end position="521"/>
    </location>
</feature>
<evidence type="ECO:0000256" key="1">
    <source>
        <dbReference type="ARBA" id="ARBA00009646"/>
    </source>
</evidence>
<keyword evidence="2" id="KW-0677">Repeat</keyword>
<evidence type="ECO:0000313" key="6">
    <source>
        <dbReference type="Proteomes" id="UP000472270"/>
    </source>
</evidence>
<dbReference type="PROSITE" id="PS50231">
    <property type="entry name" value="RICIN_B_LECTIN"/>
    <property type="match status" value="1"/>
</dbReference>
<feature type="region of interest" description="Disordered" evidence="3">
    <location>
        <begin position="504"/>
        <end position="533"/>
    </location>
</feature>
<dbReference type="Pfam" id="PF00652">
    <property type="entry name" value="Ricin_B_lectin"/>
    <property type="match status" value="1"/>
</dbReference>
<dbReference type="SMART" id="SM00458">
    <property type="entry name" value="RICIN"/>
    <property type="match status" value="1"/>
</dbReference>
<dbReference type="InterPro" id="IPR035992">
    <property type="entry name" value="Ricin_B-like_lectins"/>
</dbReference>
<dbReference type="Pfam" id="PF00030">
    <property type="entry name" value="Crystall"/>
    <property type="match status" value="6"/>
</dbReference>
<evidence type="ECO:0000313" key="5">
    <source>
        <dbReference type="Ensembl" id="ENSSRHP00000059128.1"/>
    </source>
</evidence>
<dbReference type="PANTHER" id="PTHR11818">
    <property type="entry name" value="BETA/GAMMA CRYSTALLIN"/>
    <property type="match status" value="1"/>
</dbReference>
<evidence type="ECO:0000259" key="4">
    <source>
        <dbReference type="PROSITE" id="PS50915"/>
    </source>
</evidence>
<keyword evidence="6" id="KW-1185">Reference proteome</keyword>
<proteinExistence type="inferred from homology"/>
<feature type="region of interest" description="Disordered" evidence="3">
    <location>
        <begin position="1"/>
        <end position="24"/>
    </location>
</feature>
<feature type="domain" description="Beta/gamma crystallin 'Greek key'" evidence="4">
    <location>
        <begin position="438"/>
        <end position="477"/>
    </location>
</feature>
<dbReference type="PROSITE" id="PS50915">
    <property type="entry name" value="CRYSTALLIN_BETA_GAMMA"/>
    <property type="match status" value="7"/>
</dbReference>
<dbReference type="Gene3D" id="2.60.20.10">
    <property type="entry name" value="Crystallins"/>
    <property type="match status" value="6"/>
</dbReference>
<feature type="domain" description="Beta/gamma crystallin 'Greek key'" evidence="4">
    <location>
        <begin position="696"/>
        <end position="738"/>
    </location>
</feature>
<reference evidence="5" key="1">
    <citation type="submission" date="2025-08" db="UniProtKB">
        <authorList>
            <consortium name="Ensembl"/>
        </authorList>
    </citation>
    <scope>IDENTIFICATION</scope>
</reference>
<dbReference type="InterPro" id="IPR000772">
    <property type="entry name" value="Ricin_B_lectin"/>
</dbReference>
<sequence>MNSGVAVLSTKLSRPSSSREGREDTMVVRKVSLVNSTYLRSSQLSPSYKKGVYTSHFRSPETQEGEGEGEQEIRKTVFDSQAHFDSRLMIVEADDYSSDVFQATRVELIPSPTGPEPEPLSSSSFSEMDNLVDTLKSMERPVRQRVQRTPSNTPFSSLPPIEEDAPISPPTPISPRTPISPITEPKLLNGVSSLPLDIGLNWSTPKDMRSPLTMMKEQQLGETQNRGLSLPLRASALNSIVMRRGSLNDLSPEESSTKGLMNGGSSRLENSFFFQPTENGKASNRSIFRAASLPEIGPSHERISSATKGSDALLSSRFERFSYLTSPSNSLSGIAETSRISMAPSVQHNSQDTSSFDHKSTMELYRSLPSETLLKNSQPLGLQRSSSLDGGLLINDTMSFQVDKKPEPERNLLLKYRAFPDAYLTKEKEHGKLNPRPGKMLIYDKPGMTGERIEVRGDVVDATPWEFTDTISIRVIRGGWVLYEKPEFKGEKIALDEGDIELTNPFGPPDEEVVDQQNGTTQDHEEEEHESKPRLKRKFVIGSIRRAVRDYSVPEISLFPDENAEGKKVIFRDTSEDSRIFGFPVRANSIIINAGLWLVFAEPFFQGVPRVLEVGGFPTPAAWGVTHPYVGSLHPLKIGEPRVENLYETKIVLYEKPYFTGKSREIYTSMRDFLSRVDKQQSLFMFSAGSLKVIGGCWVGYEKEGFRGHQYLLEEGEYHDWRVWGGVNSELQTQNKFDYFILFVYDKISPRFILFTESEEPTFEVTEAVADVELFGFGINTRSIHVLSGAWVAYSHVDFSGNQYVLEKGFYNNCEDWGSGDNRICSIQPILAAPSEEPSFRNEVLLYSEPDFQGTCRVCHQNQGCLPERLTVKSCRVVGGSWVLYGGEKFTGNMYVLSEGDYPNLTSMGIPTDSGIHSVKAVPMTFSVPSISLFGLECFEGREVAIDTQISNMWEEGFNTHFLSVRVNSGCWVLCEHSNYRGRQFLLEPIEITNWHKFSSLSCIGSLYPVRQKQRLFRIKNKETGHYISVQGGVEDMKTGRVVVTEQVEGMSDFWLYQDGLIKNKLARTMSLQVMGNVESGAKVVLWTETRVPVQTWSAQVSGTISSVTFPGMVLDIKGGKQYDKQHLVIREENEEHASQQWELEFV</sequence>
<reference evidence="5" key="2">
    <citation type="submission" date="2025-09" db="UniProtKB">
        <authorList>
            <consortium name="Ensembl"/>
        </authorList>
    </citation>
    <scope>IDENTIFICATION</scope>
</reference>